<accession>A0ABT0A6R0</accession>
<name>A0ABT0A6R0_9GAMM</name>
<keyword evidence="3" id="KW-1185">Reference proteome</keyword>
<sequence>MRWRWAIFAGLVLGIGLSWWVSRDSPEQAQARRQRAEQAAAANAEDARPVLYRWRDADGMLQVTAQPPSGKDAGRKYERIDQQPRAGIEVHGNPD</sequence>
<dbReference type="RefSeq" id="WP_243322399.1">
    <property type="nucleotide sequence ID" value="NZ_JALGCL010000005.1"/>
</dbReference>
<feature type="compositionally biased region" description="Basic and acidic residues" evidence="1">
    <location>
        <begin position="72"/>
        <end position="82"/>
    </location>
</feature>
<evidence type="ECO:0000313" key="2">
    <source>
        <dbReference type="EMBL" id="MCJ0826666.1"/>
    </source>
</evidence>
<evidence type="ECO:0000256" key="1">
    <source>
        <dbReference type="SAM" id="MobiDB-lite"/>
    </source>
</evidence>
<feature type="region of interest" description="Disordered" evidence="1">
    <location>
        <begin position="63"/>
        <end position="95"/>
    </location>
</feature>
<proteinExistence type="predicted"/>
<comment type="caution">
    <text evidence="2">The sequence shown here is derived from an EMBL/GenBank/DDBJ whole genome shotgun (WGS) entry which is preliminary data.</text>
</comment>
<dbReference type="EMBL" id="JALGCL010000005">
    <property type="protein sequence ID" value="MCJ0826666.1"/>
    <property type="molecule type" value="Genomic_DNA"/>
</dbReference>
<protein>
    <submittedName>
        <fullName evidence="2">DUF4124 domain-containing protein</fullName>
    </submittedName>
</protein>
<organism evidence="2 3">
    <name type="scientific">Cognatiluteimonas sedimenti</name>
    <dbReference type="NCBI Taxonomy" id="2927791"/>
    <lineage>
        <taxon>Bacteria</taxon>
        <taxon>Pseudomonadati</taxon>
        <taxon>Pseudomonadota</taxon>
        <taxon>Gammaproteobacteria</taxon>
        <taxon>Lysobacterales</taxon>
        <taxon>Lysobacteraceae</taxon>
        <taxon>Cognatiluteimonas</taxon>
    </lineage>
</organism>
<dbReference type="Proteomes" id="UP001165423">
    <property type="component" value="Unassembled WGS sequence"/>
</dbReference>
<gene>
    <name evidence="2" type="ORF">MQC88_12005</name>
</gene>
<reference evidence="2 3" key="1">
    <citation type="submission" date="2022-03" db="EMBL/GenBank/DDBJ databases">
        <title>Luteimonas soily sp. nov., a novel bacterium isolated from the soil.</title>
        <authorList>
            <person name="Zhang X."/>
        </authorList>
    </citation>
    <scope>NUCLEOTIDE SEQUENCE [LARGE SCALE GENOMIC DNA]</scope>
    <source>
        <strain evidence="2 3">50</strain>
    </source>
</reference>
<evidence type="ECO:0000313" key="3">
    <source>
        <dbReference type="Proteomes" id="UP001165423"/>
    </source>
</evidence>